<feature type="coiled-coil region" evidence="1">
    <location>
        <begin position="186"/>
        <end position="235"/>
    </location>
</feature>
<feature type="transmembrane region" description="Helical" evidence="2">
    <location>
        <begin position="21"/>
        <end position="44"/>
    </location>
</feature>
<evidence type="ECO:0000256" key="2">
    <source>
        <dbReference type="SAM" id="Phobius"/>
    </source>
</evidence>
<dbReference type="EMBL" id="CP023173">
    <property type="protein sequence ID" value="ASZ09041.1"/>
    <property type="molecule type" value="Genomic_DNA"/>
</dbReference>
<keyword evidence="2" id="KW-0472">Membrane</keyword>
<name>A0A249SNH2_9MOLU</name>
<keyword evidence="2" id="KW-1133">Transmembrane helix</keyword>
<dbReference type="STRING" id="1336232.GCA_000518825_00237"/>
<dbReference type="NCBIfam" id="NF046003">
    <property type="entry name" value="DxFTY_mem_plasm"/>
    <property type="match status" value="1"/>
</dbReference>
<accession>A0A249SNH2</accession>
<reference evidence="3 4" key="1">
    <citation type="submission" date="2017-08" db="EMBL/GenBank/DDBJ databases">
        <title>Complete Genome Sequence of Mesoplasma chauliocola.</title>
        <authorList>
            <person name="Knight T.F.Jr."/>
            <person name="Citino T."/>
        </authorList>
    </citation>
    <scope>NUCLEOTIDE SEQUENCE [LARGE SCALE GENOMIC DNA]</scope>
    <source>
        <strain evidence="3 4">CHPA-2</strain>
    </source>
</reference>
<evidence type="ECO:0000256" key="1">
    <source>
        <dbReference type="SAM" id="Coils"/>
    </source>
</evidence>
<organism evidence="3 4">
    <name type="scientific">Mesoplasma chauliocola</name>
    <dbReference type="NCBI Taxonomy" id="216427"/>
    <lineage>
        <taxon>Bacteria</taxon>
        <taxon>Bacillati</taxon>
        <taxon>Mycoplasmatota</taxon>
        <taxon>Mollicutes</taxon>
        <taxon>Entomoplasmatales</taxon>
        <taxon>Entomoplasmataceae</taxon>
        <taxon>Mesoplasma</taxon>
    </lineage>
</organism>
<keyword evidence="1" id="KW-0175">Coiled coil</keyword>
<feature type="transmembrane region" description="Helical" evidence="2">
    <location>
        <begin position="127"/>
        <end position="151"/>
    </location>
</feature>
<sequence>MSETKNLDWKKARDFDLERTNIWISFTFELLFVVLPYVAIWVLIGSSWNNGKYVNFYNDLPIKELMLCLICFGYIFISLLVNWITYIFHIQKEDSFTFTIAISLCLTGFICNSIWIDSLLIGGFTWFLRILFLVLFALVGIFIGTLSTMLIRNHRFKIEEEDQLLLEAYKNGENIPSLKKIRIERAEKYRLKKQAQMEELKRFREELDNKIAIELANAKNEKKDFDKRISKLDEKEGIKRKKKNNKKNNKST</sequence>
<evidence type="ECO:0000313" key="3">
    <source>
        <dbReference type="EMBL" id="ASZ09041.1"/>
    </source>
</evidence>
<keyword evidence="4" id="KW-1185">Reference proteome</keyword>
<proteinExistence type="predicted"/>
<protein>
    <submittedName>
        <fullName evidence="3">Uncharacterized protein</fullName>
    </submittedName>
</protein>
<dbReference type="RefSeq" id="WP_027875325.1">
    <property type="nucleotide sequence ID" value="NZ_CP023173.1"/>
</dbReference>
<feature type="transmembrane region" description="Helical" evidence="2">
    <location>
        <begin position="96"/>
        <end position="115"/>
    </location>
</feature>
<keyword evidence="2" id="KW-0812">Transmembrane</keyword>
<feature type="transmembrane region" description="Helical" evidence="2">
    <location>
        <begin position="64"/>
        <end position="84"/>
    </location>
</feature>
<evidence type="ECO:0000313" key="4">
    <source>
        <dbReference type="Proteomes" id="UP000232229"/>
    </source>
</evidence>
<dbReference type="AlphaFoldDB" id="A0A249SNH2"/>
<dbReference type="KEGG" id="mchc:CK556_01555"/>
<gene>
    <name evidence="3" type="ORF">CK556_01555</name>
</gene>
<dbReference type="Proteomes" id="UP000232229">
    <property type="component" value="Chromosome"/>
</dbReference>